<dbReference type="WBParaSite" id="ES5_v2.g20462.t1">
    <property type="protein sequence ID" value="ES5_v2.g20462.t1"/>
    <property type="gene ID" value="ES5_v2.g20462"/>
</dbReference>
<evidence type="ECO:0000313" key="2">
    <source>
        <dbReference type="WBParaSite" id="ES5_v2.g20462.t1"/>
    </source>
</evidence>
<name>A0AC34FT05_9BILA</name>
<proteinExistence type="predicted"/>
<reference evidence="2" key="1">
    <citation type="submission" date="2022-11" db="UniProtKB">
        <authorList>
            <consortium name="WormBaseParasite"/>
        </authorList>
    </citation>
    <scope>IDENTIFICATION</scope>
</reference>
<accession>A0AC34FT05</accession>
<protein>
    <submittedName>
        <fullName evidence="2">Uncharacterized protein</fullName>
    </submittedName>
</protein>
<sequence length="161" mass="17814">MATGSSIVATSVEAIQAEVQHHRESFRVGNKKESFHDPSYFDADSFKPHNSIPSEIPSSSSNIKHYYFGNLTRYVVMAVSVICFTLALSNSLALNFTIICMSKDDEMAMKSFNETFGEKTPFIPKYTYSTSQQALLFSAVAIGNFLGTIPLPYFTAKAGIR</sequence>
<evidence type="ECO:0000313" key="1">
    <source>
        <dbReference type="Proteomes" id="UP000887579"/>
    </source>
</evidence>
<dbReference type="Proteomes" id="UP000887579">
    <property type="component" value="Unplaced"/>
</dbReference>
<organism evidence="1 2">
    <name type="scientific">Panagrolaimus sp. ES5</name>
    <dbReference type="NCBI Taxonomy" id="591445"/>
    <lineage>
        <taxon>Eukaryota</taxon>
        <taxon>Metazoa</taxon>
        <taxon>Ecdysozoa</taxon>
        <taxon>Nematoda</taxon>
        <taxon>Chromadorea</taxon>
        <taxon>Rhabditida</taxon>
        <taxon>Tylenchina</taxon>
        <taxon>Panagrolaimomorpha</taxon>
        <taxon>Panagrolaimoidea</taxon>
        <taxon>Panagrolaimidae</taxon>
        <taxon>Panagrolaimus</taxon>
    </lineage>
</organism>